<dbReference type="SUPFAM" id="SSF51161">
    <property type="entry name" value="Trimeric LpxA-like enzymes"/>
    <property type="match status" value="1"/>
</dbReference>
<evidence type="ECO:0000313" key="1">
    <source>
        <dbReference type="EMBL" id="PJJ71854.1"/>
    </source>
</evidence>
<dbReference type="InterPro" id="IPR001451">
    <property type="entry name" value="Hexapep"/>
</dbReference>
<dbReference type="InterPro" id="IPR051159">
    <property type="entry name" value="Hexapeptide_acetyltransf"/>
</dbReference>
<name>A0A2M9CIZ0_9MICO</name>
<keyword evidence="2" id="KW-1185">Reference proteome</keyword>
<dbReference type="OrthoDB" id="2643438at2"/>
<dbReference type="PANTHER" id="PTHR23416">
    <property type="entry name" value="SIALIC ACID SYNTHASE-RELATED"/>
    <property type="match status" value="1"/>
</dbReference>
<organism evidence="1 2">
    <name type="scientific">Diaminobutyricimonas aerilata</name>
    <dbReference type="NCBI Taxonomy" id="1162967"/>
    <lineage>
        <taxon>Bacteria</taxon>
        <taxon>Bacillati</taxon>
        <taxon>Actinomycetota</taxon>
        <taxon>Actinomycetes</taxon>
        <taxon>Micrococcales</taxon>
        <taxon>Microbacteriaceae</taxon>
        <taxon>Diaminobutyricimonas</taxon>
    </lineage>
</organism>
<accession>A0A2M9CIZ0</accession>
<dbReference type="Proteomes" id="UP000228758">
    <property type="component" value="Unassembled WGS sequence"/>
</dbReference>
<reference evidence="1 2" key="1">
    <citation type="submission" date="2017-11" db="EMBL/GenBank/DDBJ databases">
        <title>Genomic Encyclopedia of Archaeal and Bacterial Type Strains, Phase II (KMG-II): From Individual Species to Whole Genera.</title>
        <authorList>
            <person name="Goeker M."/>
        </authorList>
    </citation>
    <scope>NUCLEOTIDE SEQUENCE [LARGE SCALE GENOMIC DNA]</scope>
    <source>
        <strain evidence="1 2">DSM 27393</strain>
    </source>
</reference>
<evidence type="ECO:0008006" key="3">
    <source>
        <dbReference type="Google" id="ProtNLM"/>
    </source>
</evidence>
<gene>
    <name evidence="1" type="ORF">CLV46_1408</name>
</gene>
<protein>
    <recommendedName>
        <fullName evidence="3">Maltose O-acetyltransferase</fullName>
    </recommendedName>
</protein>
<dbReference type="AlphaFoldDB" id="A0A2M9CIZ0"/>
<dbReference type="InterPro" id="IPR011004">
    <property type="entry name" value="Trimer_LpxA-like_sf"/>
</dbReference>
<sequence>MASRYRGRLANVIAASGVWSPRTRARILRRLGARLDPSARVHPYVRFIGRVDEFSMGAGSFLNLGVVIGSNAPVTLGRRVAIGPGVQLLPTTHKLGTSDHRWGGGNVSSPITIEDGVWVGAGATILGGVTIGRGTVIAAGAVVTKDCEPDSVYGGVPAKLIRVLENAE</sequence>
<dbReference type="EMBL" id="PGFF01000001">
    <property type="protein sequence ID" value="PJJ71854.1"/>
    <property type="molecule type" value="Genomic_DNA"/>
</dbReference>
<dbReference type="Gene3D" id="2.160.10.10">
    <property type="entry name" value="Hexapeptide repeat proteins"/>
    <property type="match status" value="1"/>
</dbReference>
<comment type="caution">
    <text evidence="1">The sequence shown here is derived from an EMBL/GenBank/DDBJ whole genome shotgun (WGS) entry which is preliminary data.</text>
</comment>
<evidence type="ECO:0000313" key="2">
    <source>
        <dbReference type="Proteomes" id="UP000228758"/>
    </source>
</evidence>
<proteinExistence type="predicted"/>
<dbReference type="Pfam" id="PF00132">
    <property type="entry name" value="Hexapep"/>
    <property type="match status" value="1"/>
</dbReference>
<dbReference type="RefSeq" id="WP_100364112.1">
    <property type="nucleotide sequence ID" value="NZ_PGFF01000001.1"/>
</dbReference>